<protein>
    <submittedName>
        <fullName evidence="1">Uncharacterized protein</fullName>
    </submittedName>
</protein>
<dbReference type="AlphaFoldDB" id="A0A2Z4GCF4"/>
<sequence>MFKKLGKNIALLTFLFAFLGGQVYVLRMVSEVNITTFLQINEEHDNEDDSRDELDSKKLAKVGLADDLFYFLGKRSLYTIDSPSDYDGDFSAIVGPPPDHA</sequence>
<dbReference type="Proteomes" id="UP000249873">
    <property type="component" value="Chromosome"/>
</dbReference>
<dbReference type="RefSeq" id="WP_111371908.1">
    <property type="nucleotide sequence ID" value="NZ_CP029480.1"/>
</dbReference>
<evidence type="ECO:0000313" key="1">
    <source>
        <dbReference type="EMBL" id="AWV98715.1"/>
    </source>
</evidence>
<gene>
    <name evidence="1" type="ORF">DJ013_11235</name>
</gene>
<proteinExistence type="predicted"/>
<reference evidence="1 2" key="1">
    <citation type="submission" date="2018-05" db="EMBL/GenBank/DDBJ databases">
        <title>Complete genome sequence of Arcticibacterium luteifluviistationis SM1504T, a cytophagaceae bacterium isolated from Arctic surface seawater.</title>
        <authorList>
            <person name="Li Y."/>
            <person name="Qin Q.-L."/>
        </authorList>
    </citation>
    <scope>NUCLEOTIDE SEQUENCE [LARGE SCALE GENOMIC DNA]</scope>
    <source>
        <strain evidence="1 2">SM1504</strain>
    </source>
</reference>
<organism evidence="1 2">
    <name type="scientific">Arcticibacterium luteifluviistationis</name>
    <dbReference type="NCBI Taxonomy" id="1784714"/>
    <lineage>
        <taxon>Bacteria</taxon>
        <taxon>Pseudomonadati</taxon>
        <taxon>Bacteroidota</taxon>
        <taxon>Cytophagia</taxon>
        <taxon>Cytophagales</taxon>
        <taxon>Leadbetterellaceae</taxon>
        <taxon>Arcticibacterium</taxon>
    </lineage>
</organism>
<name>A0A2Z4GCF4_9BACT</name>
<dbReference type="KEGG" id="als:DJ013_11235"/>
<keyword evidence="2" id="KW-1185">Reference proteome</keyword>
<dbReference type="EMBL" id="CP029480">
    <property type="protein sequence ID" value="AWV98715.1"/>
    <property type="molecule type" value="Genomic_DNA"/>
</dbReference>
<accession>A0A2Z4GCF4</accession>
<evidence type="ECO:0000313" key="2">
    <source>
        <dbReference type="Proteomes" id="UP000249873"/>
    </source>
</evidence>